<keyword evidence="3 5" id="KW-0521">NADP</keyword>
<feature type="domain" description="Nitroreductase" evidence="6">
    <location>
        <begin position="22"/>
        <end position="163"/>
    </location>
</feature>
<protein>
    <recommendedName>
        <fullName evidence="5">Putative NADH dehydrogenase/NAD(P)H nitroreductase SLNSH_12065</fullName>
        <ecNumber evidence="5">1.-.-.-</ecNumber>
    </recommendedName>
</protein>
<evidence type="ECO:0000256" key="3">
    <source>
        <dbReference type="ARBA" id="ARBA00022857"/>
    </source>
</evidence>
<dbReference type="CDD" id="cd02148">
    <property type="entry name" value="RutE-like"/>
    <property type="match status" value="1"/>
</dbReference>
<dbReference type="AlphaFoldDB" id="A0A2T1HT44"/>
<dbReference type="GO" id="GO:0016491">
    <property type="term" value="F:oxidoreductase activity"/>
    <property type="evidence" value="ECO:0007669"/>
    <property type="project" value="UniProtKB-UniRule"/>
</dbReference>
<dbReference type="InterPro" id="IPR000415">
    <property type="entry name" value="Nitroreductase-like"/>
</dbReference>
<dbReference type="OrthoDB" id="9784375at2"/>
<evidence type="ECO:0000256" key="5">
    <source>
        <dbReference type="HAMAP-Rule" id="MF_01204"/>
    </source>
</evidence>
<dbReference type="PANTHER" id="PTHR43543:SF1">
    <property type="entry name" value="MALONIC SEMIALDEHYDE REDUCTASE RUTE-RELATED"/>
    <property type="match status" value="1"/>
</dbReference>
<keyword evidence="2 5" id="KW-0288">FMN</keyword>
<evidence type="ECO:0000259" key="6">
    <source>
        <dbReference type="Pfam" id="PF00881"/>
    </source>
</evidence>
<dbReference type="HAMAP" id="MF_01204">
    <property type="entry name" value="Oxidoreductase_RutE_HadB"/>
    <property type="match status" value="1"/>
</dbReference>
<gene>
    <name evidence="7" type="ORF">SLNSH_12065</name>
</gene>
<evidence type="ECO:0000256" key="4">
    <source>
        <dbReference type="ARBA" id="ARBA00023002"/>
    </source>
</evidence>
<comment type="similarity">
    <text evidence="5">Belongs to the nitroreductase family. HadB/RutE subfamily.</text>
</comment>
<comment type="cofactor">
    <cofactor evidence="5">
        <name>FMN</name>
        <dbReference type="ChEBI" id="CHEBI:58210"/>
    </cofactor>
</comment>
<reference evidence="8" key="1">
    <citation type="submission" date="2018-03" db="EMBL/GenBank/DDBJ databases">
        <authorList>
            <person name="Sun L."/>
            <person name="Liu H."/>
            <person name="Chen W."/>
            <person name="Huang K."/>
            <person name="Liu W."/>
            <person name="Gao X."/>
        </authorList>
    </citation>
    <scope>NUCLEOTIDE SEQUENCE [LARGE SCALE GENOMIC DNA]</scope>
    <source>
        <strain evidence="8">SH9</strain>
    </source>
</reference>
<accession>A0A2T1HT44</accession>
<dbReference type="RefSeq" id="WP_106337242.1">
    <property type="nucleotide sequence ID" value="NZ_PVZS01000011.1"/>
</dbReference>
<dbReference type="Proteomes" id="UP000239772">
    <property type="component" value="Unassembled WGS sequence"/>
</dbReference>
<dbReference type="InterPro" id="IPR023936">
    <property type="entry name" value="RutE-like"/>
</dbReference>
<evidence type="ECO:0000313" key="8">
    <source>
        <dbReference type="Proteomes" id="UP000239772"/>
    </source>
</evidence>
<dbReference type="EC" id="1.-.-.-" evidence="5"/>
<dbReference type="InterPro" id="IPR050461">
    <property type="entry name" value="Nitroreductase_HadB/RutE"/>
</dbReference>
<sequence>MLDTNKAPLSDAALRQLFLDARTYNAFLSTPVPDDLLRRLADLVKLGPTAANASPARIVFVKSPEAKQKLAPALSEGNRDKTLAAPVTAIIGYDLEFYDKLPKLFPHNLTARSWFEGKPAAIEETGFRNSSLQGAYLILAARALGLDCGPMSGFDKAAVDAAFFPDGKVKSNFICNLGYGDPAGLFPRNPRLDFDEFCAIA</sequence>
<dbReference type="Pfam" id="PF00881">
    <property type="entry name" value="Nitroreductase"/>
    <property type="match status" value="1"/>
</dbReference>
<keyword evidence="5" id="KW-0520">NAD</keyword>
<dbReference type="InterPro" id="IPR029479">
    <property type="entry name" value="Nitroreductase"/>
</dbReference>
<dbReference type="SUPFAM" id="SSF55469">
    <property type="entry name" value="FMN-dependent nitroreductase-like"/>
    <property type="match status" value="1"/>
</dbReference>
<dbReference type="PANTHER" id="PTHR43543">
    <property type="entry name" value="MALONIC SEMIALDEHYDE REDUCTASE RUTE-RELATED"/>
    <property type="match status" value="1"/>
</dbReference>
<keyword evidence="8" id="KW-1185">Reference proteome</keyword>
<keyword evidence="1 5" id="KW-0285">Flavoprotein</keyword>
<comment type="caution">
    <text evidence="7">The sequence shown here is derived from an EMBL/GenBank/DDBJ whole genome shotgun (WGS) entry which is preliminary data.</text>
</comment>
<keyword evidence="4 5" id="KW-0560">Oxidoreductase</keyword>
<dbReference type="Gene3D" id="3.40.109.10">
    <property type="entry name" value="NADH Oxidase"/>
    <property type="match status" value="1"/>
</dbReference>
<evidence type="ECO:0000313" key="7">
    <source>
        <dbReference type="EMBL" id="PSC04816.1"/>
    </source>
</evidence>
<name>A0A2T1HT44_9HYPH</name>
<evidence type="ECO:0000256" key="2">
    <source>
        <dbReference type="ARBA" id="ARBA00022643"/>
    </source>
</evidence>
<proteinExistence type="inferred from homology"/>
<organism evidence="7 8">
    <name type="scientific">Alsobacter soli</name>
    <dbReference type="NCBI Taxonomy" id="2109933"/>
    <lineage>
        <taxon>Bacteria</taxon>
        <taxon>Pseudomonadati</taxon>
        <taxon>Pseudomonadota</taxon>
        <taxon>Alphaproteobacteria</taxon>
        <taxon>Hyphomicrobiales</taxon>
        <taxon>Alsobacteraceae</taxon>
        <taxon>Alsobacter</taxon>
    </lineage>
</organism>
<dbReference type="EMBL" id="PVZS01000011">
    <property type="protein sequence ID" value="PSC04816.1"/>
    <property type="molecule type" value="Genomic_DNA"/>
</dbReference>
<dbReference type="NCBIfam" id="NF003768">
    <property type="entry name" value="PRK05365.1"/>
    <property type="match status" value="1"/>
</dbReference>
<evidence type="ECO:0000256" key="1">
    <source>
        <dbReference type="ARBA" id="ARBA00022630"/>
    </source>
</evidence>